<reference evidence="3 4" key="1">
    <citation type="submission" date="2023-07" db="EMBL/GenBank/DDBJ databases">
        <title>Genomic Encyclopedia of Type Strains, Phase IV (KMG-IV): sequencing the most valuable type-strain genomes for metagenomic binning, comparative biology and taxonomic classification.</title>
        <authorList>
            <person name="Goeker M."/>
        </authorList>
    </citation>
    <scope>NUCLEOTIDE SEQUENCE [LARGE SCALE GENOMIC DNA]</scope>
    <source>
        <strain evidence="3 4">DSM 18695</strain>
    </source>
</reference>
<evidence type="ECO:0000313" key="4">
    <source>
        <dbReference type="Proteomes" id="UP001228905"/>
    </source>
</evidence>
<dbReference type="PANTHER" id="PTHR48081">
    <property type="entry name" value="AB HYDROLASE SUPERFAMILY PROTEIN C4A8.06C"/>
    <property type="match status" value="1"/>
</dbReference>
<dbReference type="PANTHER" id="PTHR48081:SF8">
    <property type="entry name" value="ALPHA_BETA HYDROLASE FOLD-3 DOMAIN-CONTAINING PROTEIN-RELATED"/>
    <property type="match status" value="1"/>
</dbReference>
<dbReference type="SUPFAM" id="SSF53474">
    <property type="entry name" value="alpha/beta-Hydrolases"/>
    <property type="match status" value="1"/>
</dbReference>
<dbReference type="Pfam" id="PF07859">
    <property type="entry name" value="Abhydrolase_3"/>
    <property type="match status" value="1"/>
</dbReference>
<dbReference type="GO" id="GO:0016787">
    <property type="term" value="F:hydrolase activity"/>
    <property type="evidence" value="ECO:0007669"/>
    <property type="project" value="UniProtKB-KW"/>
</dbReference>
<sequence>MNQEDLATLPARLHGLGLERVRQAVNHLLTGRDKSLPGLARIDEMRLPGAAGGLKGRFYLPHDAKPGGPLMVFFHGGGFVLGGPMTHEAFCIRLAAASGWRIISASYRLAPDAPFPAQLDDALKVMEWARGNAHYFGAGKVVVGGDSAGGWLAATAAAQINAAEISAGRPGAIAAQALVYPLVDMDDEAWAETLFRDGRIVGRLAVAYIRTALTCDAPSLMETVGPGTPPTLLLIGGPLDPVRPDVERYGQALTAAGVSVIVRRHDALPHGFINLTHLSAQARDAVADAGAQLKILLP</sequence>
<protein>
    <submittedName>
        <fullName evidence="3">Acetyl esterase</fullName>
        <ecNumber evidence="3">3.1.1.-</ecNumber>
    </submittedName>
</protein>
<evidence type="ECO:0000313" key="3">
    <source>
        <dbReference type="EMBL" id="MDQ0462725.1"/>
    </source>
</evidence>
<dbReference type="Proteomes" id="UP001228905">
    <property type="component" value="Unassembled WGS sequence"/>
</dbReference>
<dbReference type="RefSeq" id="WP_307345439.1">
    <property type="nucleotide sequence ID" value="NZ_JAUSVS010000001.1"/>
</dbReference>
<organism evidence="3 4">
    <name type="scientific">Caulobacter ginsengisoli</name>
    <dbReference type="NCBI Taxonomy" id="400775"/>
    <lineage>
        <taxon>Bacteria</taxon>
        <taxon>Pseudomonadati</taxon>
        <taxon>Pseudomonadota</taxon>
        <taxon>Alphaproteobacteria</taxon>
        <taxon>Caulobacterales</taxon>
        <taxon>Caulobacteraceae</taxon>
        <taxon>Caulobacter</taxon>
    </lineage>
</organism>
<dbReference type="InterPro" id="IPR013094">
    <property type="entry name" value="AB_hydrolase_3"/>
</dbReference>
<dbReference type="Gene3D" id="3.40.50.1820">
    <property type="entry name" value="alpha/beta hydrolase"/>
    <property type="match status" value="1"/>
</dbReference>
<dbReference type="EC" id="3.1.1.-" evidence="3"/>
<accession>A0ABU0IL42</accession>
<name>A0ABU0IL42_9CAUL</name>
<evidence type="ECO:0000256" key="1">
    <source>
        <dbReference type="ARBA" id="ARBA00022801"/>
    </source>
</evidence>
<evidence type="ECO:0000259" key="2">
    <source>
        <dbReference type="Pfam" id="PF07859"/>
    </source>
</evidence>
<feature type="domain" description="Alpha/beta hydrolase fold-3" evidence="2">
    <location>
        <begin position="71"/>
        <end position="273"/>
    </location>
</feature>
<dbReference type="EMBL" id="JAUSVS010000001">
    <property type="protein sequence ID" value="MDQ0462725.1"/>
    <property type="molecule type" value="Genomic_DNA"/>
</dbReference>
<keyword evidence="4" id="KW-1185">Reference proteome</keyword>
<keyword evidence="1 3" id="KW-0378">Hydrolase</keyword>
<dbReference type="InterPro" id="IPR050300">
    <property type="entry name" value="GDXG_lipolytic_enzyme"/>
</dbReference>
<dbReference type="InterPro" id="IPR029058">
    <property type="entry name" value="AB_hydrolase_fold"/>
</dbReference>
<gene>
    <name evidence="3" type="ORF">QO010_000473</name>
</gene>
<comment type="caution">
    <text evidence="3">The sequence shown here is derived from an EMBL/GenBank/DDBJ whole genome shotgun (WGS) entry which is preliminary data.</text>
</comment>
<proteinExistence type="predicted"/>